<gene>
    <name evidence="1" type="ORF">OKJ48_04410</name>
</gene>
<dbReference type="SUPFAM" id="SSF55331">
    <property type="entry name" value="Tautomerase/MIF"/>
    <property type="match status" value="1"/>
</dbReference>
<accession>A0ABU6C4A7</accession>
<dbReference type="PANTHER" id="PTHR37950">
    <property type="entry name" value="4-HYDROXYPHENYLACETATE CATABOLISM PROTEIN"/>
    <property type="match status" value="1"/>
</dbReference>
<dbReference type="Proteomes" id="UP001352223">
    <property type="component" value="Unassembled WGS sequence"/>
</dbReference>
<dbReference type="Pfam" id="PF02962">
    <property type="entry name" value="CHMI"/>
    <property type="match status" value="1"/>
</dbReference>
<dbReference type="PANTHER" id="PTHR37950:SF1">
    <property type="entry name" value="4-HYDROXYPHENYLACETATE CATABOLISM PROTEIN"/>
    <property type="match status" value="1"/>
</dbReference>
<name>A0ABU6C4A7_9ACTN</name>
<dbReference type="Gene3D" id="3.30.429.10">
    <property type="entry name" value="Macrophage Migration Inhibitory Factor"/>
    <property type="match status" value="1"/>
</dbReference>
<reference evidence="1 2" key="1">
    <citation type="submission" date="2022-10" db="EMBL/GenBank/DDBJ databases">
        <authorList>
            <person name="Xie J."/>
            <person name="Shen N."/>
        </authorList>
    </citation>
    <scope>NUCLEOTIDE SEQUENCE [LARGE SCALE GENOMIC DNA]</scope>
    <source>
        <strain evidence="1 2">DSM 41681</strain>
    </source>
</reference>
<sequence length="113" mass="12122">MPHILIDYSDGLAGTVDVPALVAELHPLVVEHVRSVGVGKTFARPSTTYVDGVAAPFLHVEVGLLPGRPRSLRASLSEDVLALLDKHTSAAPGITCSVEVRELDESYRLFPTH</sequence>
<organism evidence="1 2">
    <name type="scientific">Streptomyces kunmingensis</name>
    <dbReference type="NCBI Taxonomy" id="68225"/>
    <lineage>
        <taxon>Bacteria</taxon>
        <taxon>Bacillati</taxon>
        <taxon>Actinomycetota</taxon>
        <taxon>Actinomycetes</taxon>
        <taxon>Kitasatosporales</taxon>
        <taxon>Streptomycetaceae</taxon>
        <taxon>Streptomyces</taxon>
    </lineage>
</organism>
<dbReference type="EMBL" id="JAOZYB010000017">
    <property type="protein sequence ID" value="MEB3959499.1"/>
    <property type="molecule type" value="Genomic_DNA"/>
</dbReference>
<evidence type="ECO:0000313" key="2">
    <source>
        <dbReference type="Proteomes" id="UP001352223"/>
    </source>
</evidence>
<keyword evidence="2" id="KW-1185">Reference proteome</keyword>
<proteinExistence type="predicted"/>
<protein>
    <submittedName>
        <fullName evidence="1">5-carboxymethyl-2-hydroxymuconate delta isomerase</fullName>
    </submittedName>
</protein>
<dbReference type="InterPro" id="IPR004220">
    <property type="entry name" value="5-COMe_2-OHmuconate_Isoase"/>
</dbReference>
<dbReference type="RefSeq" id="WP_324766483.1">
    <property type="nucleotide sequence ID" value="NZ_BAAATS010000014.1"/>
</dbReference>
<evidence type="ECO:0000313" key="1">
    <source>
        <dbReference type="EMBL" id="MEB3959499.1"/>
    </source>
</evidence>
<keyword evidence="1" id="KW-0413">Isomerase</keyword>
<dbReference type="GO" id="GO:0016853">
    <property type="term" value="F:isomerase activity"/>
    <property type="evidence" value="ECO:0007669"/>
    <property type="project" value="UniProtKB-KW"/>
</dbReference>
<dbReference type="InterPro" id="IPR014347">
    <property type="entry name" value="Tautomerase/MIF_sf"/>
</dbReference>
<comment type="caution">
    <text evidence="1">The sequence shown here is derived from an EMBL/GenBank/DDBJ whole genome shotgun (WGS) entry which is preliminary data.</text>
</comment>